<reference evidence="1" key="1">
    <citation type="journal article" date="2014" name="Environ. Microbiol.">
        <title>Extracellular membrane vesicles harbouring viral genomes.</title>
        <authorList>
            <person name="Gaudin M."/>
            <person name="Krupovic M."/>
            <person name="Marguet E."/>
            <person name="Gauliard E."/>
            <person name="Cvirkaite-Krupovic V."/>
            <person name="Le Cam E."/>
            <person name="Oberto J."/>
            <person name="Forterre P."/>
        </authorList>
    </citation>
    <scope>NUCLEOTIDE SEQUENCE</scope>
    <source>
        <strain evidence="1">30-1</strain>
        <plasmid evidence="1">pTN3</plasmid>
    </source>
</reference>
<gene>
    <name evidence="1" type="ORF">TNaP3-27</name>
</gene>
<keyword evidence="1" id="KW-0614">Plasmid</keyword>
<evidence type="ECO:0000313" key="1">
    <source>
        <dbReference type="EMBL" id="AGX15341.1"/>
    </source>
</evidence>
<sequence length="317" mass="35501">MRRVYKVKETLDDVLTLQVKSIDLPRNGVIDSIALLAKITLSNSGSSDATVKMEDVLKAINEIRVVSNGNVVHYALRGTDIAYLNIYDTHGKALSLDDTVTVPANETKDVRFLIMLDAGQIHALIKDQLQIRVDWNTNVAENVSVNDASIKVTLDKEVYESAEEYVMTYSAGEYGEVFIEEPKVYAIEKSFNALGELTEVFELPVGSVLKRALLVFYDDTGARADIVDKYALVRTRPARIQLYKIDYETSRELDKVQYKLPSVPTGMTMFDYDKEVVFGGLDLREEASGTFKIALKTTNSGKLRYISHEVVPQAIRV</sequence>
<geneLocation type="plasmid" evidence="1">
    <name>pTN3</name>
</geneLocation>
<organism evidence="1">
    <name type="scientific">Thermococcus nautili</name>
    <dbReference type="NCBI Taxonomy" id="195522"/>
    <lineage>
        <taxon>Archaea</taxon>
        <taxon>Methanobacteriati</taxon>
        <taxon>Methanobacteriota</taxon>
        <taxon>Thermococci</taxon>
        <taxon>Thermococcales</taxon>
        <taxon>Thermococcaceae</taxon>
        <taxon>Thermococcus</taxon>
    </lineage>
</organism>
<protein>
    <submittedName>
        <fullName evidence="1">Major capsid protein, double jelly roll fold protein</fullName>
    </submittedName>
</protein>
<name>U3RPN5_9EURY</name>
<dbReference type="AlphaFoldDB" id="U3RPN5"/>
<proteinExistence type="predicted"/>
<accession>U3RPN5</accession>
<dbReference type="EMBL" id="KF527230">
    <property type="protein sequence ID" value="AGX15341.1"/>
    <property type="molecule type" value="Genomic_DNA"/>
</dbReference>